<evidence type="ECO:0000256" key="1">
    <source>
        <dbReference type="ARBA" id="ARBA00007355"/>
    </source>
</evidence>
<protein>
    <submittedName>
        <fullName evidence="3">13569_t:CDS:1</fullName>
    </submittedName>
</protein>
<dbReference type="GO" id="GO:0005739">
    <property type="term" value="C:mitochondrion"/>
    <property type="evidence" value="ECO:0007669"/>
    <property type="project" value="TreeGrafter"/>
</dbReference>
<dbReference type="PANTHER" id="PTHR32470:SF2">
    <property type="entry name" value="NADH DEHYDROGENASE [UBIQUINONE] 1 ALPHA SUBCOMPLEX ASSEMBLY FACTOR 2"/>
    <property type="match status" value="1"/>
</dbReference>
<evidence type="ECO:0000313" key="3">
    <source>
        <dbReference type="EMBL" id="CAG8574491.1"/>
    </source>
</evidence>
<evidence type="ECO:0000313" key="4">
    <source>
        <dbReference type="Proteomes" id="UP000789831"/>
    </source>
</evidence>
<accession>A0A9N9BNQ6</accession>
<dbReference type="GO" id="GO:0045271">
    <property type="term" value="C:respiratory chain complex I"/>
    <property type="evidence" value="ECO:0007669"/>
    <property type="project" value="InterPro"/>
</dbReference>
<evidence type="ECO:0000256" key="2">
    <source>
        <dbReference type="SAM" id="MobiDB-lite"/>
    </source>
</evidence>
<sequence>MTLSRLASAWKQARFPWRSKFYVGSDLDGNEYYETSRILGNSGRPKRIVNLKQQIKFSDYTGDEIPVQWQSWLRHTRFDPPTIEELKIANQKREIIIERAKRLDQEWNERKRQLQKQKEAIPQNTTSTTTIAPPLLDYQPPVAPSDTFEPEEWTPASTRDGDRGGSGGNG</sequence>
<comment type="similarity">
    <text evidence="1">Belongs to the complex I NDUFA12 subunit family.</text>
</comment>
<name>A0A9N9BNQ6_9GLOM</name>
<proteinExistence type="inferred from homology"/>
<feature type="compositionally biased region" description="Basic and acidic residues" evidence="2">
    <location>
        <begin position="108"/>
        <end position="119"/>
    </location>
</feature>
<dbReference type="Pfam" id="PF05071">
    <property type="entry name" value="NDUFA12"/>
    <property type="match status" value="1"/>
</dbReference>
<dbReference type="Proteomes" id="UP000789831">
    <property type="component" value="Unassembled WGS sequence"/>
</dbReference>
<reference evidence="3" key="1">
    <citation type="submission" date="2021-06" db="EMBL/GenBank/DDBJ databases">
        <authorList>
            <person name="Kallberg Y."/>
            <person name="Tangrot J."/>
            <person name="Rosling A."/>
        </authorList>
    </citation>
    <scope>NUCLEOTIDE SEQUENCE</scope>
    <source>
        <strain evidence="3">MT106</strain>
    </source>
</reference>
<dbReference type="OrthoDB" id="10255576at2759"/>
<dbReference type="EMBL" id="CAJVPL010001507">
    <property type="protein sequence ID" value="CAG8574491.1"/>
    <property type="molecule type" value="Genomic_DNA"/>
</dbReference>
<keyword evidence="4" id="KW-1185">Reference proteome</keyword>
<feature type="region of interest" description="Disordered" evidence="2">
    <location>
        <begin position="108"/>
        <end position="170"/>
    </location>
</feature>
<gene>
    <name evidence="3" type="ORF">AGERDE_LOCUS7808</name>
</gene>
<organism evidence="3 4">
    <name type="scientific">Ambispora gerdemannii</name>
    <dbReference type="NCBI Taxonomy" id="144530"/>
    <lineage>
        <taxon>Eukaryota</taxon>
        <taxon>Fungi</taxon>
        <taxon>Fungi incertae sedis</taxon>
        <taxon>Mucoromycota</taxon>
        <taxon>Glomeromycotina</taxon>
        <taxon>Glomeromycetes</taxon>
        <taxon>Archaeosporales</taxon>
        <taxon>Ambisporaceae</taxon>
        <taxon>Ambispora</taxon>
    </lineage>
</organism>
<dbReference type="AlphaFoldDB" id="A0A9N9BNQ6"/>
<dbReference type="InterPro" id="IPR007763">
    <property type="entry name" value="NDUFA12"/>
</dbReference>
<feature type="compositionally biased region" description="Polar residues" evidence="2">
    <location>
        <begin position="122"/>
        <end position="131"/>
    </location>
</feature>
<dbReference type="PANTHER" id="PTHR32470">
    <property type="entry name" value="ADH DEHYDROGENASE [UBIQUINONE] 1 ALPHA SUBCOMPLEX ASSEMBLY FACTOR 2"/>
    <property type="match status" value="1"/>
</dbReference>
<dbReference type="GO" id="GO:0032981">
    <property type="term" value="P:mitochondrial respiratory chain complex I assembly"/>
    <property type="evidence" value="ECO:0007669"/>
    <property type="project" value="TreeGrafter"/>
</dbReference>
<dbReference type="InterPro" id="IPR052618">
    <property type="entry name" value="ComplexI_NDUFA12"/>
</dbReference>
<comment type="caution">
    <text evidence="3">The sequence shown here is derived from an EMBL/GenBank/DDBJ whole genome shotgun (WGS) entry which is preliminary data.</text>
</comment>